<dbReference type="Pfam" id="PF03372">
    <property type="entry name" value="Exo_endo_phos"/>
    <property type="match status" value="1"/>
</dbReference>
<dbReference type="Gene3D" id="3.60.10.10">
    <property type="entry name" value="Endonuclease/exonuclease/phosphatase"/>
    <property type="match status" value="1"/>
</dbReference>
<evidence type="ECO:0000313" key="3">
    <source>
        <dbReference type="Proteomes" id="UP001501237"/>
    </source>
</evidence>
<evidence type="ECO:0000313" key="2">
    <source>
        <dbReference type="EMBL" id="GAA3240624.1"/>
    </source>
</evidence>
<keyword evidence="3" id="KW-1185">Reference proteome</keyword>
<dbReference type="EMBL" id="BAAAUV010000042">
    <property type="protein sequence ID" value="GAA3240624.1"/>
    <property type="molecule type" value="Genomic_DNA"/>
</dbReference>
<protein>
    <recommendedName>
        <fullName evidence="1">Endonuclease/exonuclease/phosphatase domain-containing protein</fullName>
    </recommendedName>
</protein>
<feature type="domain" description="Endonuclease/exonuclease/phosphatase" evidence="1">
    <location>
        <begin position="9"/>
        <end position="319"/>
    </location>
</feature>
<reference evidence="3" key="1">
    <citation type="journal article" date="2019" name="Int. J. Syst. Evol. Microbiol.">
        <title>The Global Catalogue of Microorganisms (GCM) 10K type strain sequencing project: providing services to taxonomists for standard genome sequencing and annotation.</title>
        <authorList>
            <consortium name="The Broad Institute Genomics Platform"/>
            <consortium name="The Broad Institute Genome Sequencing Center for Infectious Disease"/>
            <person name="Wu L."/>
            <person name="Ma J."/>
        </authorList>
    </citation>
    <scope>NUCLEOTIDE SEQUENCE [LARGE SCALE GENOMIC DNA]</scope>
    <source>
        <strain evidence="3">JCM 9377</strain>
    </source>
</reference>
<dbReference type="PANTHER" id="PTHR42834">
    <property type="entry name" value="ENDONUCLEASE/EXONUCLEASE/PHOSPHATASE FAMILY PROTEIN (AFU_ORTHOLOGUE AFUA_3G09210)"/>
    <property type="match status" value="1"/>
</dbReference>
<organism evidence="2 3">
    <name type="scientific">Actinocorallia longicatena</name>
    <dbReference type="NCBI Taxonomy" id="111803"/>
    <lineage>
        <taxon>Bacteria</taxon>
        <taxon>Bacillati</taxon>
        <taxon>Actinomycetota</taxon>
        <taxon>Actinomycetes</taxon>
        <taxon>Streptosporangiales</taxon>
        <taxon>Thermomonosporaceae</taxon>
        <taxon>Actinocorallia</taxon>
    </lineage>
</organism>
<evidence type="ECO:0000259" key="1">
    <source>
        <dbReference type="Pfam" id="PF03372"/>
    </source>
</evidence>
<accession>A0ABP6QN66</accession>
<dbReference type="InterPro" id="IPR036691">
    <property type="entry name" value="Endo/exonu/phosph_ase_sf"/>
</dbReference>
<proteinExistence type="predicted"/>
<dbReference type="SUPFAM" id="SSF56219">
    <property type="entry name" value="DNase I-like"/>
    <property type="match status" value="1"/>
</dbReference>
<name>A0ABP6QN66_9ACTN</name>
<gene>
    <name evidence="2" type="ORF">GCM10010468_77410</name>
</gene>
<comment type="caution">
    <text evidence="2">The sequence shown here is derived from an EMBL/GenBank/DDBJ whole genome shotgun (WGS) entry which is preliminary data.</text>
</comment>
<sequence>MGIAMTVIGSWNLENLFRPGGAFGPKDEAAYRAKLRGLAATVRSVGADVLAVQEVGDPAALADLVAELGDGWSAVTSTVFEARHPIRVGVLSRLPVRIVKEAAAFPAGLAPVQVGDAGPTVTSTTAMGRGALAAEITEASGGKLTLVSVHLKSKLLSFPPGPDGRPRFSPRDEGERARIAAYALGRRAAEAVTIRALADQLLEGKGKERPLIVAGDFNDGPESATTQIFYGPPGSELGTPGAAQPDKGDVSRLWNLSPRLPEGERFSRVYQGRGELIDHLLVSHALLARATEVHTAHPGVLPSIADDPTVRRDAPASDHALIYVRLA</sequence>
<dbReference type="RefSeq" id="WP_344839030.1">
    <property type="nucleotide sequence ID" value="NZ_BAAAUV010000042.1"/>
</dbReference>
<dbReference type="Proteomes" id="UP001501237">
    <property type="component" value="Unassembled WGS sequence"/>
</dbReference>
<dbReference type="InterPro" id="IPR005135">
    <property type="entry name" value="Endo/exonuclease/phosphatase"/>
</dbReference>
<dbReference type="PANTHER" id="PTHR42834:SF1">
    <property type="entry name" value="ENDONUCLEASE_EXONUCLEASE_PHOSPHATASE FAMILY PROTEIN (AFU_ORTHOLOGUE AFUA_3G09210)"/>
    <property type="match status" value="1"/>
</dbReference>